<feature type="transmembrane region" description="Helical" evidence="2">
    <location>
        <begin position="334"/>
        <end position="357"/>
    </location>
</feature>
<protein>
    <submittedName>
        <fullName evidence="3">Uncharacterized protein</fullName>
    </submittedName>
</protein>
<dbReference type="Proteomes" id="UP000006753">
    <property type="component" value="Unassembled WGS sequence"/>
</dbReference>
<organism evidence="3 4">
    <name type="scientific">Marssonina brunnea f. sp. multigermtubi (strain MB_m1)</name>
    <name type="common">Marssonina leaf spot fungus</name>
    <dbReference type="NCBI Taxonomy" id="1072389"/>
    <lineage>
        <taxon>Eukaryota</taxon>
        <taxon>Fungi</taxon>
        <taxon>Dikarya</taxon>
        <taxon>Ascomycota</taxon>
        <taxon>Pezizomycotina</taxon>
        <taxon>Leotiomycetes</taxon>
        <taxon>Helotiales</taxon>
        <taxon>Drepanopezizaceae</taxon>
        <taxon>Drepanopeziza</taxon>
    </lineage>
</organism>
<dbReference type="HOGENOM" id="CLU_769608_0_0_1"/>
<keyword evidence="2" id="KW-0472">Membrane</keyword>
<keyword evidence="2" id="KW-0812">Transmembrane</keyword>
<dbReference type="OrthoDB" id="3535864at2759"/>
<dbReference type="GeneID" id="18764271"/>
<evidence type="ECO:0000256" key="1">
    <source>
        <dbReference type="SAM" id="MobiDB-lite"/>
    </source>
</evidence>
<dbReference type="AlphaFoldDB" id="K1WYD1"/>
<reference evidence="3 4" key="1">
    <citation type="journal article" date="2012" name="BMC Genomics">
        <title>Sequencing the genome of Marssonina brunnea reveals fungus-poplar co-evolution.</title>
        <authorList>
            <person name="Zhu S."/>
            <person name="Cao Y.-Z."/>
            <person name="Jiang C."/>
            <person name="Tan B.-Y."/>
            <person name="Wang Z."/>
            <person name="Feng S."/>
            <person name="Zhang L."/>
            <person name="Su X.-H."/>
            <person name="Brejova B."/>
            <person name="Vinar T."/>
            <person name="Xu M."/>
            <person name="Wang M.-X."/>
            <person name="Zhang S.-G."/>
            <person name="Huang M.-R."/>
            <person name="Wu R."/>
            <person name="Zhou Y."/>
        </authorList>
    </citation>
    <scope>NUCLEOTIDE SEQUENCE [LARGE SCALE GENOMIC DNA]</scope>
    <source>
        <strain evidence="3 4">MB_m1</strain>
    </source>
</reference>
<evidence type="ECO:0000256" key="2">
    <source>
        <dbReference type="SAM" id="Phobius"/>
    </source>
</evidence>
<feature type="compositionally biased region" description="Basic and acidic residues" evidence="1">
    <location>
        <begin position="104"/>
        <end position="118"/>
    </location>
</feature>
<sequence>MTMENKRSRINHELFGRAWLLGSELNLSHREDEPLTTINTSISVSIRGHFQLHLQSYTQQHVVLALLHHTARFQTAVKPARSDDADGVGQKLKGSTRGRKKGGGRREEEEGRRKKEEGTMATTDQHRNRHLRQHQYRQPHRRQSSSPLPQARLSHPLPPLPLLMNDLRPQLSITTHLPPDNAYAIKRSTRNSPSSSSSSPSSLGSTPTSFSPPDLLSDHDPPKYEPMFDYLRSRPQPPFPPSPSFPRQSPPHRPHRPCPGPVPTSAVAIPYRDNPDGPFVVTIATDTDGDVDADAGQPPPPSYEDLYWQQEADARSLMRQFDMDSSPAEQTEELVKWVVAMLLICLTVAAVGTAFNWGRD</sequence>
<keyword evidence="4" id="KW-1185">Reference proteome</keyword>
<evidence type="ECO:0000313" key="4">
    <source>
        <dbReference type="Proteomes" id="UP000006753"/>
    </source>
</evidence>
<feature type="compositionally biased region" description="Low complexity" evidence="1">
    <location>
        <begin position="190"/>
        <end position="215"/>
    </location>
</feature>
<gene>
    <name evidence="3" type="ORF">MBM_08336</name>
</gene>
<feature type="region of interest" description="Disordered" evidence="1">
    <location>
        <begin position="184"/>
        <end position="264"/>
    </location>
</feature>
<dbReference type="InParanoid" id="K1WYD1"/>
<feature type="compositionally biased region" description="Basic residues" evidence="1">
    <location>
        <begin position="127"/>
        <end position="143"/>
    </location>
</feature>
<feature type="compositionally biased region" description="Pro residues" evidence="1">
    <location>
        <begin position="235"/>
        <end position="249"/>
    </location>
</feature>
<dbReference type="KEGG" id="mbe:MBM_08336"/>
<feature type="compositionally biased region" description="Basic residues" evidence="1">
    <location>
        <begin position="94"/>
        <end position="103"/>
    </location>
</feature>
<accession>K1WYD1</accession>
<proteinExistence type="predicted"/>
<keyword evidence="2" id="KW-1133">Transmembrane helix</keyword>
<evidence type="ECO:0000313" key="3">
    <source>
        <dbReference type="EMBL" id="EKD13618.1"/>
    </source>
</evidence>
<dbReference type="EMBL" id="JH921449">
    <property type="protein sequence ID" value="EKD13618.1"/>
    <property type="molecule type" value="Genomic_DNA"/>
</dbReference>
<name>K1WYD1_MARBU</name>
<feature type="region of interest" description="Disordered" evidence="1">
    <location>
        <begin position="77"/>
        <end position="161"/>
    </location>
</feature>